<evidence type="ECO:0000256" key="1">
    <source>
        <dbReference type="SAM" id="MobiDB-lite"/>
    </source>
</evidence>
<evidence type="ECO:0008006" key="3">
    <source>
        <dbReference type="Google" id="ProtNLM"/>
    </source>
</evidence>
<dbReference type="InterPro" id="IPR029063">
    <property type="entry name" value="SAM-dependent_MTases_sf"/>
</dbReference>
<evidence type="ECO:0000313" key="2">
    <source>
        <dbReference type="EMBL" id="JAI59705.1"/>
    </source>
</evidence>
<dbReference type="Pfam" id="PF10294">
    <property type="entry name" value="Methyltransf_16"/>
    <property type="match status" value="1"/>
</dbReference>
<dbReference type="PANTHER" id="PTHR23108:SF0">
    <property type="entry name" value="METHYLTRANSFERASE-LIKE PROTEIN 22"/>
    <property type="match status" value="1"/>
</dbReference>
<reference evidence="2" key="1">
    <citation type="submission" date="2015-09" db="EMBL/GenBank/DDBJ databases">
        <title>Scylla olivacea transcriptome.</title>
        <authorList>
            <person name="Ikhwanuddin M."/>
        </authorList>
    </citation>
    <scope>NUCLEOTIDE SEQUENCE</scope>
</reference>
<proteinExistence type="predicted"/>
<feature type="compositionally biased region" description="Basic and acidic residues" evidence="1">
    <location>
        <begin position="14"/>
        <end position="41"/>
    </location>
</feature>
<dbReference type="EMBL" id="GDRN01094582">
    <property type="protein sequence ID" value="JAI59705.1"/>
    <property type="molecule type" value="Transcribed_RNA"/>
</dbReference>
<feature type="region of interest" description="Disordered" evidence="1">
    <location>
        <begin position="1"/>
        <end position="53"/>
    </location>
</feature>
<dbReference type="Gene3D" id="3.40.50.150">
    <property type="entry name" value="Vaccinia Virus protein VP39"/>
    <property type="match status" value="1"/>
</dbReference>
<dbReference type="InterPro" id="IPR019410">
    <property type="entry name" value="Methyltransf_16"/>
</dbReference>
<dbReference type="AlphaFoldDB" id="A0A0P4VV39"/>
<name>A0A0P4VV39_SCYOL</name>
<sequence>MAEEEEVDNTVTSEVHHFSKEETLKGGREGGRHTNLNEKGEVGTSSDLGCEGQQEQEDEEFECLLGANGQVVLWSPRRETVLSRFDFAYPLDLRVRDRCPNSYPQVDSDGDLVVTRKKDLHLQEGVVLIEHQNATTLDLVGEQVWRGALFLADFILHYGDSFRDKHVLEVASGVGLTSVVAAMLAAKVTVTDVDKGEILELIRRNLKRNEDVLKAEMCVKEIDFYNHGTIDDLQANNKDVSVILAADVVYNNPLTDAFFSTVLRLMSDPPDKTMFVALEKRYVFTMEDMDTVAPCYEYFLDGLEWLRSQRTDHIDWTVEELPSDFEQYFTYERTRHLVLWKINARLKQP</sequence>
<protein>
    <recommendedName>
        <fullName evidence="3">Methyltransferase-like protein 22</fullName>
    </recommendedName>
</protein>
<dbReference type="GO" id="GO:0005634">
    <property type="term" value="C:nucleus"/>
    <property type="evidence" value="ECO:0007669"/>
    <property type="project" value="TreeGrafter"/>
</dbReference>
<dbReference type="GO" id="GO:0008276">
    <property type="term" value="F:protein methyltransferase activity"/>
    <property type="evidence" value="ECO:0007669"/>
    <property type="project" value="InterPro"/>
</dbReference>
<dbReference type="PANTHER" id="PTHR23108">
    <property type="entry name" value="METHYLTRANSFERASE-RELATED"/>
    <property type="match status" value="1"/>
</dbReference>
<dbReference type="SUPFAM" id="SSF53335">
    <property type="entry name" value="S-adenosyl-L-methionine-dependent methyltransferases"/>
    <property type="match status" value="1"/>
</dbReference>
<accession>A0A0P4VV39</accession>
<dbReference type="InterPro" id="IPR038899">
    <property type="entry name" value="METTL22"/>
</dbReference>
<organism evidence="2">
    <name type="scientific">Scylla olivacea</name>
    <name type="common">Orange mud crab</name>
    <name type="synonym">Cancer olivacea</name>
    <dbReference type="NCBI Taxonomy" id="85551"/>
    <lineage>
        <taxon>Eukaryota</taxon>
        <taxon>Metazoa</taxon>
        <taxon>Ecdysozoa</taxon>
        <taxon>Arthropoda</taxon>
        <taxon>Crustacea</taxon>
        <taxon>Multicrustacea</taxon>
        <taxon>Malacostraca</taxon>
        <taxon>Eumalacostraca</taxon>
        <taxon>Eucarida</taxon>
        <taxon>Decapoda</taxon>
        <taxon>Pleocyemata</taxon>
        <taxon>Brachyura</taxon>
        <taxon>Eubrachyura</taxon>
        <taxon>Portunoidea</taxon>
        <taxon>Portunidae</taxon>
        <taxon>Portuninae</taxon>
        <taxon>Scylla</taxon>
    </lineage>
</organism>